<evidence type="ECO:0000259" key="9">
    <source>
        <dbReference type="PROSITE" id="PS51779"/>
    </source>
</evidence>
<comment type="caution">
    <text evidence="10">The sequence shown here is derived from an EMBL/GenBank/DDBJ whole genome shotgun (WGS) entry which is preliminary data.</text>
</comment>
<dbReference type="Pfam" id="PF08478">
    <property type="entry name" value="POTRA_1"/>
    <property type="match status" value="1"/>
</dbReference>
<keyword evidence="6 8" id="KW-0472">Membrane</keyword>
<dbReference type="PANTHER" id="PTHR37820">
    <property type="entry name" value="CELL DIVISION PROTEIN DIVIB"/>
    <property type="match status" value="1"/>
</dbReference>
<name>A0A848B9W2_9FIRM</name>
<evidence type="ECO:0000313" key="11">
    <source>
        <dbReference type="Proteomes" id="UP000543804"/>
    </source>
</evidence>
<keyword evidence="4 8" id="KW-0812">Transmembrane</keyword>
<accession>A0A848B9W2</accession>
<dbReference type="GO" id="GO:0005886">
    <property type="term" value="C:plasma membrane"/>
    <property type="evidence" value="ECO:0007669"/>
    <property type="project" value="TreeGrafter"/>
</dbReference>
<gene>
    <name evidence="10" type="ORF">HF878_07010</name>
</gene>
<dbReference type="Pfam" id="PF03799">
    <property type="entry name" value="FtsQ_DivIB_C"/>
    <property type="match status" value="1"/>
</dbReference>
<dbReference type="EMBL" id="JABAFA010000023">
    <property type="protein sequence ID" value="NMD99222.1"/>
    <property type="molecule type" value="Genomic_DNA"/>
</dbReference>
<proteinExistence type="predicted"/>
<dbReference type="InterPro" id="IPR050487">
    <property type="entry name" value="FtsQ_DivIB"/>
</dbReference>
<dbReference type="RefSeq" id="WP_170077615.1">
    <property type="nucleotide sequence ID" value="NZ_JABAFA010000023.1"/>
</dbReference>
<evidence type="ECO:0000256" key="7">
    <source>
        <dbReference type="ARBA" id="ARBA00023306"/>
    </source>
</evidence>
<sequence>MEKDHTEGAQPRRRSPRRLIKGVTLLAAAAVLLAVIVYSPLFVLQRISVDGMQTLTEADIWSIAGIHKGEPLFRLQTDEIKHRLESDLRIEEATVRRSLPDRLDIHIEERSLVAAIATDYGYADLDRTGRIVAVHKSLGHMQIPLITGVKAHGKYVGDSVSDETVQQMLAFLSQLDVGALNQISEITLLRPGYIVAYTTGSVQIRLGALERLEEKAKLTQTFLDDLRENPHPIEYVDFSYESPFIKLRQ</sequence>
<organism evidence="10 11">
    <name type="scientific">Selenomonas bovis</name>
    <dbReference type="NCBI Taxonomy" id="416586"/>
    <lineage>
        <taxon>Bacteria</taxon>
        <taxon>Bacillati</taxon>
        <taxon>Bacillota</taxon>
        <taxon>Negativicutes</taxon>
        <taxon>Selenomonadales</taxon>
        <taxon>Selenomonadaceae</taxon>
        <taxon>Selenomonas</taxon>
    </lineage>
</organism>
<evidence type="ECO:0000313" key="10">
    <source>
        <dbReference type="EMBL" id="NMD99222.1"/>
    </source>
</evidence>
<evidence type="ECO:0000256" key="2">
    <source>
        <dbReference type="ARBA" id="ARBA00022475"/>
    </source>
</evidence>
<evidence type="ECO:0000256" key="8">
    <source>
        <dbReference type="SAM" id="Phobius"/>
    </source>
</evidence>
<evidence type="ECO:0000256" key="4">
    <source>
        <dbReference type="ARBA" id="ARBA00022692"/>
    </source>
</evidence>
<dbReference type="InterPro" id="IPR034746">
    <property type="entry name" value="POTRA"/>
</dbReference>
<keyword evidence="5 8" id="KW-1133">Transmembrane helix</keyword>
<feature type="domain" description="POTRA" evidence="9">
    <location>
        <begin position="42"/>
        <end position="110"/>
    </location>
</feature>
<evidence type="ECO:0000256" key="3">
    <source>
        <dbReference type="ARBA" id="ARBA00022618"/>
    </source>
</evidence>
<dbReference type="InterPro" id="IPR013685">
    <property type="entry name" value="POTRA_FtsQ_type"/>
</dbReference>
<dbReference type="AlphaFoldDB" id="A0A848B9W2"/>
<dbReference type="GO" id="GO:0051301">
    <property type="term" value="P:cell division"/>
    <property type="evidence" value="ECO:0007669"/>
    <property type="project" value="UniProtKB-KW"/>
</dbReference>
<evidence type="ECO:0000256" key="6">
    <source>
        <dbReference type="ARBA" id="ARBA00023136"/>
    </source>
</evidence>
<keyword evidence="3" id="KW-0132">Cell division</keyword>
<dbReference type="Gene3D" id="3.10.20.310">
    <property type="entry name" value="membrane protein fhac"/>
    <property type="match status" value="1"/>
</dbReference>
<comment type="subcellular location">
    <subcellularLocation>
        <location evidence="1">Membrane</location>
    </subcellularLocation>
</comment>
<dbReference type="PANTHER" id="PTHR37820:SF1">
    <property type="entry name" value="CELL DIVISION PROTEIN FTSQ"/>
    <property type="match status" value="1"/>
</dbReference>
<feature type="transmembrane region" description="Helical" evidence="8">
    <location>
        <begin position="22"/>
        <end position="44"/>
    </location>
</feature>
<protein>
    <submittedName>
        <fullName evidence="10">FtsQ-type POTRA domain-containing protein</fullName>
    </submittedName>
</protein>
<evidence type="ECO:0000256" key="1">
    <source>
        <dbReference type="ARBA" id="ARBA00004370"/>
    </source>
</evidence>
<dbReference type="Proteomes" id="UP000543804">
    <property type="component" value="Unassembled WGS sequence"/>
</dbReference>
<evidence type="ECO:0000256" key="5">
    <source>
        <dbReference type="ARBA" id="ARBA00022989"/>
    </source>
</evidence>
<keyword evidence="2" id="KW-1003">Cell membrane</keyword>
<dbReference type="InterPro" id="IPR005548">
    <property type="entry name" value="Cell_div_FtsQ/DivIB_C"/>
</dbReference>
<reference evidence="10 11" key="1">
    <citation type="submission" date="2020-04" db="EMBL/GenBank/DDBJ databases">
        <authorList>
            <person name="Hitch T.C.A."/>
            <person name="Wylensek D."/>
            <person name="Clavel T."/>
        </authorList>
    </citation>
    <scope>NUCLEOTIDE SEQUENCE [LARGE SCALE GENOMIC DNA]</scope>
    <source>
        <strain evidence="10 11">PG-130-P53-12</strain>
    </source>
</reference>
<keyword evidence="7" id="KW-0131">Cell cycle</keyword>
<keyword evidence="11" id="KW-1185">Reference proteome</keyword>
<dbReference type="PROSITE" id="PS51779">
    <property type="entry name" value="POTRA"/>
    <property type="match status" value="1"/>
</dbReference>